<dbReference type="Pfam" id="PF13522">
    <property type="entry name" value="GATase_6"/>
    <property type="match status" value="1"/>
</dbReference>
<feature type="compositionally biased region" description="Basic and acidic residues" evidence="1">
    <location>
        <begin position="276"/>
        <end position="288"/>
    </location>
</feature>
<dbReference type="GO" id="GO:0006751">
    <property type="term" value="P:glutathione catabolic process"/>
    <property type="evidence" value="ECO:0007669"/>
    <property type="project" value="TreeGrafter"/>
</dbReference>
<dbReference type="GO" id="GO:0005737">
    <property type="term" value="C:cytoplasm"/>
    <property type="evidence" value="ECO:0007669"/>
    <property type="project" value="TreeGrafter"/>
</dbReference>
<reference evidence="4" key="3">
    <citation type="submission" date="2025-08" db="UniProtKB">
        <authorList>
            <consortium name="RefSeq"/>
        </authorList>
    </citation>
    <scope>IDENTIFICATION</scope>
    <source>
        <strain evidence="4">CBS 342.82</strain>
    </source>
</reference>
<proteinExistence type="predicted"/>
<dbReference type="GO" id="GO:0008242">
    <property type="term" value="F:omega peptidase activity"/>
    <property type="evidence" value="ECO:0007669"/>
    <property type="project" value="TreeGrafter"/>
</dbReference>
<dbReference type="GO" id="GO:0061672">
    <property type="term" value="C:glutathione hydrolase complex"/>
    <property type="evidence" value="ECO:0007669"/>
    <property type="project" value="TreeGrafter"/>
</dbReference>
<evidence type="ECO:0000256" key="1">
    <source>
        <dbReference type="SAM" id="MobiDB-lite"/>
    </source>
</evidence>
<dbReference type="PANTHER" id="PTHR43187:SF1">
    <property type="entry name" value="GLUTAMINE AMIDOTRANSFERASE DUG3-RELATED"/>
    <property type="match status" value="1"/>
</dbReference>
<dbReference type="RefSeq" id="XP_033459913.1">
    <property type="nucleotide sequence ID" value="XM_033604846.1"/>
</dbReference>
<organism evidence="4">
    <name type="scientific">Dissoconium aciculare CBS 342.82</name>
    <dbReference type="NCBI Taxonomy" id="1314786"/>
    <lineage>
        <taxon>Eukaryota</taxon>
        <taxon>Fungi</taxon>
        <taxon>Dikarya</taxon>
        <taxon>Ascomycota</taxon>
        <taxon>Pezizomycotina</taxon>
        <taxon>Dothideomycetes</taxon>
        <taxon>Dothideomycetidae</taxon>
        <taxon>Mycosphaerellales</taxon>
        <taxon>Dissoconiaceae</taxon>
        <taxon>Dissoconium</taxon>
    </lineage>
</organism>
<keyword evidence="3" id="KW-1185">Reference proteome</keyword>
<name>A0A6J3M7Q1_9PEZI</name>
<dbReference type="PANTHER" id="PTHR43187">
    <property type="entry name" value="GLUTAMINE AMIDOTRANSFERASE DUG3-RELATED"/>
    <property type="match status" value="1"/>
</dbReference>
<feature type="compositionally biased region" description="Polar residues" evidence="1">
    <location>
        <begin position="258"/>
        <end position="274"/>
    </location>
</feature>
<dbReference type="InterPro" id="IPR017932">
    <property type="entry name" value="GATase_2_dom"/>
</dbReference>
<accession>A0A6J3M7Q1</accession>
<dbReference type="InterPro" id="IPR029055">
    <property type="entry name" value="Ntn_hydrolases_N"/>
</dbReference>
<sequence length="347" mass="38808">MCRWFAYISPSEPCLLEDVLVTPKHALTQQVHDHYLPHLLPHGHDQDSENDSKARNMLFNIDGLGIAWYTSTSADFGCLDPSDGSCREGLRPAMYKTIQPPLNDMNFRSICANTETRVLFAHIRAASGTSITPVNNHPFVFGRHAFMHNGAISNFMDIKREVCNSMSQAAYANIQGATDSEHMAGLYMTFLTKNGGPASFEKRYPAAEMAEAMHQTVATIIQLQIQHFGSDKKPNSLNLCATDGTRLVAYRFRNHAKSQPPSLYYSTKAGTTLNRKYPDNPDNEDRPQRAQGIPEDQHGKHLIVASEPSTYKDNDWELIGRNQFLLADPDGTFEVKDAPYGVDWDGQ</sequence>
<evidence type="ECO:0000313" key="4">
    <source>
        <dbReference type="RefSeq" id="XP_033459913.1"/>
    </source>
</evidence>
<dbReference type="Proteomes" id="UP000504637">
    <property type="component" value="Unplaced"/>
</dbReference>
<dbReference type="InterPro" id="IPR052373">
    <property type="entry name" value="Gamma-glu_amide_hydrolase"/>
</dbReference>
<reference evidence="4" key="2">
    <citation type="submission" date="2020-04" db="EMBL/GenBank/DDBJ databases">
        <authorList>
            <consortium name="NCBI Genome Project"/>
        </authorList>
    </citation>
    <scope>NUCLEOTIDE SEQUENCE</scope>
    <source>
        <strain evidence="4">CBS 342.82</strain>
    </source>
</reference>
<dbReference type="OrthoDB" id="444432at2759"/>
<dbReference type="SUPFAM" id="SSF56235">
    <property type="entry name" value="N-terminal nucleophile aminohydrolases (Ntn hydrolases)"/>
    <property type="match status" value="1"/>
</dbReference>
<dbReference type="GeneID" id="54362646"/>
<dbReference type="CDD" id="cd01908">
    <property type="entry name" value="YafJ"/>
    <property type="match status" value="1"/>
</dbReference>
<gene>
    <name evidence="4" type="ORF">K489DRAFT_380261</name>
</gene>
<feature type="domain" description="Glutamine amidotransferase type-2" evidence="2">
    <location>
        <begin position="2"/>
        <end position="347"/>
    </location>
</feature>
<evidence type="ECO:0000259" key="2">
    <source>
        <dbReference type="PROSITE" id="PS51278"/>
    </source>
</evidence>
<evidence type="ECO:0000313" key="3">
    <source>
        <dbReference type="Proteomes" id="UP000504637"/>
    </source>
</evidence>
<feature type="region of interest" description="Disordered" evidence="1">
    <location>
        <begin position="258"/>
        <end position="297"/>
    </location>
</feature>
<dbReference type="Gene3D" id="3.60.20.10">
    <property type="entry name" value="Glutamine Phosphoribosylpyrophosphate, subunit 1, domain 1"/>
    <property type="match status" value="1"/>
</dbReference>
<dbReference type="PROSITE" id="PS51278">
    <property type="entry name" value="GATASE_TYPE_2"/>
    <property type="match status" value="1"/>
</dbReference>
<dbReference type="AlphaFoldDB" id="A0A6J3M7Q1"/>
<reference evidence="4" key="1">
    <citation type="submission" date="2020-01" db="EMBL/GenBank/DDBJ databases">
        <authorList>
            <consortium name="DOE Joint Genome Institute"/>
            <person name="Haridas S."/>
            <person name="Albert R."/>
            <person name="Binder M."/>
            <person name="Bloem J."/>
            <person name="Labutti K."/>
            <person name="Salamov A."/>
            <person name="Andreopoulos B."/>
            <person name="Baker S.E."/>
            <person name="Barry K."/>
            <person name="Bills G."/>
            <person name="Bluhm B.H."/>
            <person name="Cannon C."/>
            <person name="Castanera R."/>
            <person name="Culley D.E."/>
            <person name="Daum C."/>
            <person name="Ezra D."/>
            <person name="Gonzalez J.B."/>
            <person name="Henrissat B."/>
            <person name="Kuo A."/>
            <person name="Liang C."/>
            <person name="Lipzen A."/>
            <person name="Lutzoni F."/>
            <person name="Magnuson J."/>
            <person name="Mondo S."/>
            <person name="Nolan M."/>
            <person name="Ohm R."/>
            <person name="Pangilinan J."/>
            <person name="Park H.-J."/>
            <person name="Ramirez L."/>
            <person name="Alfaro M."/>
            <person name="Sun H."/>
            <person name="Tritt A."/>
            <person name="Yoshinaga Y."/>
            <person name="Zwiers L.-H."/>
            <person name="Turgeon B.G."/>
            <person name="Goodwin S.B."/>
            <person name="Spatafora J.W."/>
            <person name="Crous P.W."/>
            <person name="Grigoriev I.V."/>
        </authorList>
    </citation>
    <scope>NUCLEOTIDE SEQUENCE</scope>
    <source>
        <strain evidence="4">CBS 342.82</strain>
    </source>
</reference>
<protein>
    <submittedName>
        <fullName evidence="4">N-terminal nucleophile aminohydrolase</fullName>
    </submittedName>
</protein>